<feature type="transmembrane region" description="Helical" evidence="1">
    <location>
        <begin position="12"/>
        <end position="31"/>
    </location>
</feature>
<keyword evidence="1" id="KW-1133">Transmembrane helix</keyword>
<evidence type="ECO:0000256" key="1">
    <source>
        <dbReference type="SAM" id="Phobius"/>
    </source>
</evidence>
<keyword evidence="1" id="KW-0812">Transmembrane</keyword>
<dbReference type="STRING" id="7398.A0A1B0ACM0"/>
<sequence length="100" mass="11241">MASLSITCHYLTYLTVVYILLIVMLCCHNAVGVLGKSQMCEVETGQTNIILDIEESRVNNTFALSRYILSYGDYIVLKKKTKAPQDILTFSNSSNSKIER</sequence>
<dbReference type="VEuPathDB" id="VectorBase:GPAI041281"/>
<organism evidence="2 3">
    <name type="scientific">Glossina pallidipes</name>
    <name type="common">Tsetse fly</name>
    <dbReference type="NCBI Taxonomy" id="7398"/>
    <lineage>
        <taxon>Eukaryota</taxon>
        <taxon>Metazoa</taxon>
        <taxon>Ecdysozoa</taxon>
        <taxon>Arthropoda</taxon>
        <taxon>Hexapoda</taxon>
        <taxon>Insecta</taxon>
        <taxon>Pterygota</taxon>
        <taxon>Neoptera</taxon>
        <taxon>Endopterygota</taxon>
        <taxon>Diptera</taxon>
        <taxon>Brachycera</taxon>
        <taxon>Muscomorpha</taxon>
        <taxon>Hippoboscoidea</taxon>
        <taxon>Glossinidae</taxon>
        <taxon>Glossina</taxon>
    </lineage>
</organism>
<keyword evidence="3" id="KW-1185">Reference proteome</keyword>
<keyword evidence="1" id="KW-0472">Membrane</keyword>
<proteinExistence type="predicted"/>
<dbReference type="AlphaFoldDB" id="A0A1B0ACM0"/>
<dbReference type="Proteomes" id="UP000092445">
    <property type="component" value="Unassembled WGS sequence"/>
</dbReference>
<name>A0A1B0ACM0_GLOPL</name>
<evidence type="ECO:0000313" key="3">
    <source>
        <dbReference type="Proteomes" id="UP000092445"/>
    </source>
</evidence>
<dbReference type="EnsemblMetazoa" id="GPAI041281-RA">
    <property type="protein sequence ID" value="GPAI041281-PA"/>
    <property type="gene ID" value="GPAI041281"/>
</dbReference>
<reference evidence="2" key="2">
    <citation type="submission" date="2020-05" db="UniProtKB">
        <authorList>
            <consortium name="EnsemblMetazoa"/>
        </authorList>
    </citation>
    <scope>IDENTIFICATION</scope>
    <source>
        <strain evidence="2">IAEA</strain>
    </source>
</reference>
<evidence type="ECO:0000313" key="2">
    <source>
        <dbReference type="EnsemblMetazoa" id="GPAI041281-PA"/>
    </source>
</evidence>
<reference evidence="3" key="1">
    <citation type="submission" date="2014-03" db="EMBL/GenBank/DDBJ databases">
        <authorList>
            <person name="Aksoy S."/>
            <person name="Warren W."/>
            <person name="Wilson R.K."/>
        </authorList>
    </citation>
    <scope>NUCLEOTIDE SEQUENCE [LARGE SCALE GENOMIC DNA]</scope>
    <source>
        <strain evidence="3">IAEA</strain>
    </source>
</reference>
<protein>
    <submittedName>
        <fullName evidence="2">Uncharacterized protein</fullName>
    </submittedName>
</protein>
<accession>A0A1B0ACM0</accession>